<feature type="domain" description="IrrE N-terminal-like" evidence="1">
    <location>
        <begin position="4"/>
        <end position="86"/>
    </location>
</feature>
<sequence>MYTYNIYYNDSSDIDDSRVHFTIMHEIGHIRLGHLDEDIDKPDNYKESEANFYAAYSLAPPPMIDYYACANQDDLCRTFHVSWEMSGYCLERYVKWLSCSPYYTEHETQLMSLFGAA</sequence>
<dbReference type="Proteomes" id="UP000283745">
    <property type="component" value="Unassembled WGS sequence"/>
</dbReference>
<dbReference type="RefSeq" id="WP_015541008.1">
    <property type="nucleotide sequence ID" value="NZ_CABJFK010000022.1"/>
</dbReference>
<evidence type="ECO:0000259" key="1">
    <source>
        <dbReference type="Pfam" id="PF06114"/>
    </source>
</evidence>
<dbReference type="Gene3D" id="1.10.10.2910">
    <property type="match status" value="1"/>
</dbReference>
<comment type="caution">
    <text evidence="2">The sequence shown here is derived from an EMBL/GenBank/DDBJ whole genome shotgun (WGS) entry which is preliminary data.</text>
</comment>
<reference evidence="2 3" key="1">
    <citation type="submission" date="2018-08" db="EMBL/GenBank/DDBJ databases">
        <title>A genome reference for cultivated species of the human gut microbiota.</title>
        <authorList>
            <person name="Zou Y."/>
            <person name="Xue W."/>
            <person name="Luo G."/>
        </authorList>
    </citation>
    <scope>NUCLEOTIDE SEQUENCE [LARGE SCALE GENOMIC DNA]</scope>
    <source>
        <strain evidence="2 3">AM28-23</strain>
    </source>
</reference>
<dbReference type="InterPro" id="IPR010359">
    <property type="entry name" value="IrrE_HExxH"/>
</dbReference>
<dbReference type="EMBL" id="QSKF01000022">
    <property type="protein sequence ID" value="RHE36480.1"/>
    <property type="molecule type" value="Genomic_DNA"/>
</dbReference>
<organism evidence="2 3">
    <name type="scientific">Blautia obeum</name>
    <dbReference type="NCBI Taxonomy" id="40520"/>
    <lineage>
        <taxon>Bacteria</taxon>
        <taxon>Bacillati</taxon>
        <taxon>Bacillota</taxon>
        <taxon>Clostridia</taxon>
        <taxon>Lachnospirales</taxon>
        <taxon>Lachnospiraceae</taxon>
        <taxon>Blautia</taxon>
    </lineage>
</organism>
<dbReference type="Pfam" id="PF06114">
    <property type="entry name" value="Peptidase_M78"/>
    <property type="match status" value="1"/>
</dbReference>
<evidence type="ECO:0000313" key="3">
    <source>
        <dbReference type="Proteomes" id="UP000283745"/>
    </source>
</evidence>
<gene>
    <name evidence="2" type="ORF">DW740_16990</name>
</gene>
<accession>A0A414J016</accession>
<dbReference type="AlphaFoldDB" id="A0A414J016"/>
<name>A0A414J016_9FIRM</name>
<evidence type="ECO:0000313" key="2">
    <source>
        <dbReference type="EMBL" id="RHE36480.1"/>
    </source>
</evidence>
<proteinExistence type="predicted"/>
<protein>
    <submittedName>
        <fullName evidence="2">ImmA/IrrE family metallo-endopeptidase</fullName>
    </submittedName>
</protein>